<protein>
    <submittedName>
        <fullName evidence="3">Uncharacterized protein</fullName>
    </submittedName>
</protein>
<dbReference type="EnsemblFungi" id="FOXG_04809T0">
    <property type="protein sequence ID" value="FOXG_04809P0"/>
    <property type="gene ID" value="FOXG_04809"/>
</dbReference>
<accession>A0A0D2XLI5</accession>
<dbReference type="AlphaFoldDB" id="A0A0D2XLI5"/>
<dbReference type="GO" id="GO:0052689">
    <property type="term" value="F:carboxylic ester hydrolase activity"/>
    <property type="evidence" value="ECO:0007669"/>
    <property type="project" value="UniProtKB-ARBA"/>
</dbReference>
<gene>
    <name evidence="3" type="primary">28946824</name>
</gene>
<dbReference type="PANTHER" id="PTHR33630:SF9">
    <property type="entry name" value="CUTINASE 4"/>
    <property type="match status" value="1"/>
</dbReference>
<dbReference type="Proteomes" id="UP000002489">
    <property type="component" value="Unassembled WGS sequence"/>
</dbReference>
<evidence type="ECO:0000313" key="4">
    <source>
        <dbReference type="Proteomes" id="UP000002489"/>
    </source>
</evidence>
<dbReference type="SUPFAM" id="SSF53474">
    <property type="entry name" value="alpha/beta-Hydrolases"/>
    <property type="match status" value="1"/>
</dbReference>
<evidence type="ECO:0000256" key="1">
    <source>
        <dbReference type="ARBA" id="ARBA00022801"/>
    </source>
</evidence>
<evidence type="ECO:0000313" key="3">
    <source>
        <dbReference type="EnsemblFungi" id="FOXG_04809P0"/>
    </source>
</evidence>
<keyword evidence="1" id="KW-0378">Hydrolase</keyword>
<name>A0A0D2XLI5_FUSOF</name>
<dbReference type="PANTHER" id="PTHR33630">
    <property type="entry name" value="CUTINASE RV1984C-RELATED-RELATED"/>
    <property type="match status" value="1"/>
</dbReference>
<organism evidence="3 4">
    <name type="scientific">Fusarium oxysporum (strain Fo5176)</name>
    <name type="common">Fusarium vascular wilt</name>
    <dbReference type="NCBI Taxonomy" id="660025"/>
    <lineage>
        <taxon>Eukaryota</taxon>
        <taxon>Fungi</taxon>
        <taxon>Dikarya</taxon>
        <taxon>Ascomycota</taxon>
        <taxon>Pezizomycotina</taxon>
        <taxon>Sordariomycetes</taxon>
        <taxon>Hypocreomycetidae</taxon>
        <taxon>Hypocreales</taxon>
        <taxon>Nectriaceae</taxon>
        <taxon>Fusarium</taxon>
        <taxon>Fusarium oxysporum species complex</taxon>
    </lineage>
</organism>
<keyword evidence="2" id="KW-1015">Disulfide bond</keyword>
<reference evidence="4" key="1">
    <citation type="journal article" date="2012" name="Mol. Plant Microbe Interact.">
        <title>A highly conserved effector in Fusarium oxysporum is required for full virulence on Arabidopsis.</title>
        <authorList>
            <person name="Thatcher L.F."/>
            <person name="Gardiner D.M."/>
            <person name="Kazan K."/>
            <person name="Manners J."/>
        </authorList>
    </citation>
    <scope>NUCLEOTIDE SEQUENCE [LARGE SCALE GENOMIC DNA]</scope>
    <source>
        <strain evidence="4">Fo5176</strain>
    </source>
</reference>
<dbReference type="Gene3D" id="3.40.50.1820">
    <property type="entry name" value="alpha/beta hydrolase"/>
    <property type="match status" value="1"/>
</dbReference>
<proteinExistence type="predicted"/>
<dbReference type="InterPro" id="IPR029058">
    <property type="entry name" value="AB_hydrolase_fold"/>
</dbReference>
<evidence type="ECO:0000256" key="2">
    <source>
        <dbReference type="ARBA" id="ARBA00023157"/>
    </source>
</evidence>
<dbReference type="SMART" id="SM01110">
    <property type="entry name" value="Cutinase"/>
    <property type="match status" value="1"/>
</dbReference>
<reference evidence="3" key="2">
    <citation type="submission" date="2025-08" db="UniProtKB">
        <authorList>
            <consortium name="EnsemblFungi"/>
        </authorList>
    </citation>
    <scope>IDENTIFICATION</scope>
    <source>
        <strain evidence="3">4287 / CBS 123668 / FGSC 9935 / NRRL 34936</strain>
    </source>
</reference>
<sequence>MVSPKVLFLSTLSGIAAVTSAESGCRCGDSAYLAIPRVNLSTPEQLKPCATYKLLDARGSGEPQGVSLMFQNTIQRILANNTGAVSQAVVYPAGFDQNVTSGVKFVTDIIKYGLQDCPKQNYFLFGYSQGATVVQRVLSELDDASMAAVSSVVMVGNPYRTPGRLSNYDSQGHHDNRTAYGLFAVQSLQSNDSILTFNDGFDRSGKVADICLENDIVCSFDPNCTCQLASDHLSYGLMKPVQDQIFDHVISRL</sequence>
<dbReference type="Pfam" id="PF01083">
    <property type="entry name" value="Cutinase"/>
    <property type="match status" value="1"/>
</dbReference>
<dbReference type="VEuPathDB" id="FungiDB:FOXG_04809"/>
<dbReference type="InterPro" id="IPR000675">
    <property type="entry name" value="Cutinase/axe"/>
</dbReference>